<dbReference type="AlphaFoldDB" id="A0C3A9"/>
<accession>A0C3A9</accession>
<reference evidence="1 2" key="1">
    <citation type="journal article" date="2006" name="Nature">
        <title>Global trends of whole-genome duplications revealed by the ciliate Paramecium tetraurelia.</title>
        <authorList>
            <consortium name="Genoscope"/>
            <person name="Aury J.-M."/>
            <person name="Jaillon O."/>
            <person name="Duret L."/>
            <person name="Noel B."/>
            <person name="Jubin C."/>
            <person name="Porcel B.M."/>
            <person name="Segurens B."/>
            <person name="Daubin V."/>
            <person name="Anthouard V."/>
            <person name="Aiach N."/>
            <person name="Arnaiz O."/>
            <person name="Billaut A."/>
            <person name="Beisson J."/>
            <person name="Blanc I."/>
            <person name="Bouhouche K."/>
            <person name="Camara F."/>
            <person name="Duharcourt S."/>
            <person name="Guigo R."/>
            <person name="Gogendeau D."/>
            <person name="Katinka M."/>
            <person name="Keller A.-M."/>
            <person name="Kissmehl R."/>
            <person name="Klotz C."/>
            <person name="Koll F."/>
            <person name="Le Moue A."/>
            <person name="Lepere C."/>
            <person name="Malinsky S."/>
            <person name="Nowacki M."/>
            <person name="Nowak J.K."/>
            <person name="Plattner H."/>
            <person name="Poulain J."/>
            <person name="Ruiz F."/>
            <person name="Serrano V."/>
            <person name="Zagulski M."/>
            <person name="Dessen P."/>
            <person name="Betermier M."/>
            <person name="Weissenbach J."/>
            <person name="Scarpelli C."/>
            <person name="Schachter V."/>
            <person name="Sperling L."/>
            <person name="Meyer E."/>
            <person name="Cohen J."/>
            <person name="Wincker P."/>
        </authorList>
    </citation>
    <scope>NUCLEOTIDE SEQUENCE [LARGE SCALE GENOMIC DNA]</scope>
    <source>
        <strain evidence="1 2">Stock d4-2</strain>
    </source>
</reference>
<evidence type="ECO:0000313" key="1">
    <source>
        <dbReference type="EMBL" id="CAK65276.1"/>
    </source>
</evidence>
<protein>
    <submittedName>
        <fullName evidence="1">Uncharacterized protein</fullName>
    </submittedName>
</protein>
<dbReference type="Proteomes" id="UP000000600">
    <property type="component" value="Unassembled WGS sequence"/>
</dbReference>
<proteinExistence type="predicted"/>
<dbReference type="EMBL" id="CT868038">
    <property type="protein sequence ID" value="CAK65276.1"/>
    <property type="molecule type" value="Genomic_DNA"/>
</dbReference>
<dbReference type="RefSeq" id="XP_001432673.1">
    <property type="nucleotide sequence ID" value="XM_001432636.1"/>
</dbReference>
<evidence type="ECO:0000313" key="2">
    <source>
        <dbReference type="Proteomes" id="UP000000600"/>
    </source>
</evidence>
<gene>
    <name evidence="1" type="ORF">GSPATT00034755001</name>
</gene>
<dbReference type="HOGENOM" id="CLU_1386544_0_0_1"/>
<dbReference type="GeneID" id="5018458"/>
<keyword evidence="2" id="KW-1185">Reference proteome</keyword>
<organism evidence="1 2">
    <name type="scientific">Paramecium tetraurelia</name>
    <dbReference type="NCBI Taxonomy" id="5888"/>
    <lineage>
        <taxon>Eukaryota</taxon>
        <taxon>Sar</taxon>
        <taxon>Alveolata</taxon>
        <taxon>Ciliophora</taxon>
        <taxon>Intramacronucleata</taxon>
        <taxon>Oligohymenophorea</taxon>
        <taxon>Peniculida</taxon>
        <taxon>Parameciidae</taxon>
        <taxon>Paramecium</taxon>
    </lineage>
</organism>
<dbReference type="KEGG" id="ptm:GSPATT00034755001"/>
<dbReference type="InParanoid" id="A0C3A9"/>
<name>A0C3A9_PARTE</name>
<sequence length="197" mass="23352">MTKAQINFCVKDAFIKNIVQNQQIKHSLKTSFRTLFIIIKSRATISKCSATCYQLQTRMLNMQYLKFRQKQHHNHKLKNLESTAVLLQDIPKFSTLRLPTQLFRSKGFSTFKGAQPLCSCDCSQFSKPINFVLNWLVIVEEQKTIQEKKEAIYHNQCVCHIDYGFTYHGHEEYQKWLNQRQFENQILKQMRSIQIIQ</sequence>